<dbReference type="PIRSF" id="PIRSF038945">
    <property type="entry name" value="Thr_synthase"/>
    <property type="match status" value="1"/>
</dbReference>
<dbReference type="UniPathway" id="UPA00050">
    <property type="reaction ID" value="UER00065"/>
</dbReference>
<gene>
    <name evidence="13" type="ORF">TCEL_00050</name>
</gene>
<dbReference type="PANTHER" id="PTHR48078:SF6">
    <property type="entry name" value="L-THREONINE DEHYDRATASE CATABOLIC TDCB"/>
    <property type="match status" value="1"/>
</dbReference>
<dbReference type="NCBIfam" id="TIGR00260">
    <property type="entry name" value="thrC"/>
    <property type="match status" value="1"/>
</dbReference>
<keyword evidence="4 8" id="KW-0663">Pyridoxal phosphate</keyword>
<dbReference type="InterPro" id="IPR004450">
    <property type="entry name" value="Thr_synthase-like"/>
</dbReference>
<dbReference type="eggNOG" id="COG0498">
    <property type="taxonomic scope" value="Bacteria"/>
</dbReference>
<dbReference type="Gene3D" id="3.40.50.1100">
    <property type="match status" value="2"/>
</dbReference>
<dbReference type="Pfam" id="PF00291">
    <property type="entry name" value="PALP"/>
    <property type="match status" value="1"/>
</dbReference>
<evidence type="ECO:0000256" key="10">
    <source>
        <dbReference type="PIRSR" id="PIRSR038945-2"/>
    </source>
</evidence>
<keyword evidence="5 8" id="KW-0456">Lyase</keyword>
<dbReference type="GO" id="GO:0006567">
    <property type="term" value="P:L-threonine catabolic process"/>
    <property type="evidence" value="ECO:0007669"/>
    <property type="project" value="TreeGrafter"/>
</dbReference>
<dbReference type="InterPro" id="IPR001926">
    <property type="entry name" value="TrpB-like_PALP"/>
</dbReference>
<evidence type="ECO:0000256" key="1">
    <source>
        <dbReference type="ARBA" id="ARBA00001933"/>
    </source>
</evidence>
<keyword evidence="8" id="KW-0791">Threonine biosynthesis</keyword>
<feature type="binding site" evidence="9">
    <location>
        <position position="378"/>
    </location>
    <ligand>
        <name>pyridoxal 5'-phosphate</name>
        <dbReference type="ChEBI" id="CHEBI:597326"/>
    </ligand>
</feature>
<evidence type="ECO:0000256" key="6">
    <source>
        <dbReference type="ARBA" id="ARBA00049144"/>
    </source>
</evidence>
<dbReference type="InterPro" id="IPR026260">
    <property type="entry name" value="Thr_Synthase_bac/arc"/>
</dbReference>
<evidence type="ECO:0000256" key="4">
    <source>
        <dbReference type="ARBA" id="ARBA00022898"/>
    </source>
</evidence>
<evidence type="ECO:0000256" key="2">
    <source>
        <dbReference type="ARBA" id="ARBA00005517"/>
    </source>
</evidence>
<dbReference type="GO" id="GO:0009097">
    <property type="term" value="P:isoleucine biosynthetic process"/>
    <property type="evidence" value="ECO:0007669"/>
    <property type="project" value="TreeGrafter"/>
</dbReference>
<dbReference type="GO" id="GO:0004794">
    <property type="term" value="F:threonine deaminase activity"/>
    <property type="evidence" value="ECO:0007669"/>
    <property type="project" value="TreeGrafter"/>
</dbReference>
<evidence type="ECO:0000313" key="13">
    <source>
        <dbReference type="EMBL" id="CDF57155.1"/>
    </source>
</evidence>
<evidence type="ECO:0000259" key="12">
    <source>
        <dbReference type="Pfam" id="PF00291"/>
    </source>
</evidence>
<comment type="pathway">
    <text evidence="8">Amino-acid biosynthesis; L-threonine biosynthesis; L-threonine from L-aspartate: step 5/5.</text>
</comment>
<dbReference type="HOGENOM" id="CLU_028142_4_1_9"/>
<protein>
    <recommendedName>
        <fullName evidence="3 7">Threonine synthase</fullName>
        <ecNumber evidence="7 8">4.2.3.1</ecNumber>
    </recommendedName>
</protein>
<sequence length="412" mass="45486">MKKILKLKCVKCGAEYLENEVEYVCPQCGIEGILDVIYDYELISRELTKDYLLNNEDKNITRYLPILPIESAEYFEPLQVGNTPLYEVKKLRRLLELDNLYIKDDTRNPTLSFKDRASAVGIAKAKELKKDVIVASSTGNAASSISGFAASAGIKNYIFVPKTAPEAKVTQLLVFGSTVFLVDGTYDEAFELCFKAAERFGWYNRSCAINPYLVEGKKTVAFEILEQLNFKVPDYVVMAVGDGCSISGAYKGFVEFYKLGLVDKIPKMIGVQSEKSNPVTRAFNKNTYEFDYIPPTTIADSISVGIPRNGIKALKAVAESGGFMIDVTDEEIIESIRILASNSGIFGEPAGVTGFAGVRKLKKLGLFKKEDIVVTVVTGSGLKDLRTAQRAVPKAYRVSTNIDDLVELLKNI</sequence>
<evidence type="ECO:0000256" key="11">
    <source>
        <dbReference type="PIRSR" id="PIRSR038945-3"/>
    </source>
</evidence>
<dbReference type="CDD" id="cd01563">
    <property type="entry name" value="Thr-synth_1"/>
    <property type="match status" value="1"/>
</dbReference>
<comment type="caution">
    <text evidence="13">The sequence shown here is derived from an EMBL/GenBank/DDBJ whole genome shotgun (WGS) entry which is preliminary data.</text>
</comment>
<comment type="catalytic activity">
    <reaction evidence="6 8">
        <text>O-phospho-L-homoserine + H2O = L-threonine + phosphate</text>
        <dbReference type="Rhea" id="RHEA:10840"/>
        <dbReference type="ChEBI" id="CHEBI:15377"/>
        <dbReference type="ChEBI" id="CHEBI:43474"/>
        <dbReference type="ChEBI" id="CHEBI:57590"/>
        <dbReference type="ChEBI" id="CHEBI:57926"/>
        <dbReference type="EC" id="4.2.3.1"/>
    </reaction>
</comment>
<dbReference type="InterPro" id="IPR036052">
    <property type="entry name" value="TrpB-like_PALP_sf"/>
</dbReference>
<dbReference type="OrthoDB" id="9778118at2"/>
<dbReference type="InterPro" id="IPR050147">
    <property type="entry name" value="Ser/Thr_Dehydratase"/>
</dbReference>
<dbReference type="Proteomes" id="UP000014923">
    <property type="component" value="Unassembled WGS sequence"/>
</dbReference>
<feature type="binding site" evidence="9">
    <location>
        <position position="140"/>
    </location>
    <ligand>
        <name>pyridoxal 5'-phosphate</name>
        <dbReference type="ChEBI" id="CHEBI:597326"/>
    </ligand>
</feature>
<evidence type="ECO:0000256" key="9">
    <source>
        <dbReference type="PIRSR" id="PIRSR038945-1"/>
    </source>
</evidence>
<comment type="similarity">
    <text evidence="2 8">Belongs to the threonine synthase family.</text>
</comment>
<dbReference type="SUPFAM" id="SSF53686">
    <property type="entry name" value="Tryptophan synthase beta subunit-like PLP-dependent enzymes"/>
    <property type="match status" value="1"/>
</dbReference>
<organism evidence="13 14">
    <name type="scientific">Thermobrachium celere DSM 8682</name>
    <dbReference type="NCBI Taxonomy" id="941824"/>
    <lineage>
        <taxon>Bacteria</taxon>
        <taxon>Bacillati</taxon>
        <taxon>Bacillota</taxon>
        <taxon>Clostridia</taxon>
        <taxon>Eubacteriales</taxon>
        <taxon>Clostridiaceae</taxon>
        <taxon>Thermobrachium</taxon>
    </lineage>
</organism>
<accession>R7RPJ8</accession>
<dbReference type="EMBL" id="CAVN010000073">
    <property type="protein sequence ID" value="CDF57155.1"/>
    <property type="molecule type" value="Genomic_DNA"/>
</dbReference>
<proteinExistence type="inferred from homology"/>
<dbReference type="AlphaFoldDB" id="R7RPJ8"/>
<comment type="cofactor">
    <cofactor evidence="1 8 9">
        <name>pyridoxal 5'-phosphate</name>
        <dbReference type="ChEBI" id="CHEBI:597326"/>
    </cofactor>
</comment>
<dbReference type="EC" id="4.2.3.1" evidence="7 8"/>
<dbReference type="PANTHER" id="PTHR48078">
    <property type="entry name" value="THREONINE DEHYDRATASE, MITOCHONDRIAL-RELATED"/>
    <property type="match status" value="1"/>
</dbReference>
<dbReference type="GO" id="GO:0003941">
    <property type="term" value="F:L-serine ammonia-lyase activity"/>
    <property type="evidence" value="ECO:0007669"/>
    <property type="project" value="TreeGrafter"/>
</dbReference>
<evidence type="ECO:0000256" key="7">
    <source>
        <dbReference type="NCBIfam" id="TIGR00260"/>
    </source>
</evidence>
<dbReference type="GO" id="GO:0006565">
    <property type="term" value="P:L-serine catabolic process"/>
    <property type="evidence" value="ECO:0007669"/>
    <property type="project" value="TreeGrafter"/>
</dbReference>
<dbReference type="GO" id="GO:0004795">
    <property type="term" value="F:threonine synthase activity"/>
    <property type="evidence" value="ECO:0007669"/>
    <property type="project" value="UniProtKB-UniRule"/>
</dbReference>
<evidence type="ECO:0000256" key="8">
    <source>
        <dbReference type="PIRNR" id="PIRNR038945"/>
    </source>
</evidence>
<dbReference type="RefSeq" id="WP_018659083.1">
    <property type="nucleotide sequence ID" value="NZ_HF952012.1"/>
</dbReference>
<evidence type="ECO:0000256" key="5">
    <source>
        <dbReference type="ARBA" id="ARBA00023239"/>
    </source>
</evidence>
<evidence type="ECO:0000256" key="3">
    <source>
        <dbReference type="ARBA" id="ARBA00018679"/>
    </source>
</evidence>
<keyword evidence="14" id="KW-1185">Reference proteome</keyword>
<dbReference type="GO" id="GO:0009088">
    <property type="term" value="P:threonine biosynthetic process"/>
    <property type="evidence" value="ECO:0007669"/>
    <property type="project" value="UniProtKB-UniRule"/>
</dbReference>
<reference evidence="13" key="1">
    <citation type="submission" date="2013-03" db="EMBL/GenBank/DDBJ databases">
        <title>Draft genome sequence of the hydrogen-ethanol-producing anaerobic alkalithermophilic Caloramator celere.</title>
        <authorList>
            <person name="Ciranna A."/>
            <person name="Larjo A."/>
            <person name="Kivisto A."/>
            <person name="Santala V."/>
            <person name="Roos C."/>
            <person name="Karp M."/>
        </authorList>
    </citation>
    <scope>NUCLEOTIDE SEQUENCE [LARGE SCALE GENOMIC DNA]</scope>
    <source>
        <strain evidence="13">DSM 8682</strain>
    </source>
</reference>
<feature type="domain" description="Tryptophan synthase beta chain-like PALP" evidence="12">
    <location>
        <begin position="79"/>
        <end position="379"/>
    </location>
</feature>
<comment type="function">
    <text evidence="8">Catalyzes the gamma-elimination of phosphate from L-phosphohomoserine and the beta-addition of water to produce L-threonine.</text>
</comment>
<feature type="cross-link" description="Isoglutamyl lysine isopeptide (Lys-Gln) (interchain with Q-Cter in protein Pup)" evidence="11">
    <location>
        <position position="195"/>
    </location>
</feature>
<keyword evidence="8" id="KW-0028">Amino-acid biosynthesis</keyword>
<feature type="modified residue" description="N6-(pyridoxal phosphate)lysine" evidence="10">
    <location>
        <position position="114"/>
    </location>
</feature>
<evidence type="ECO:0000313" key="14">
    <source>
        <dbReference type="Proteomes" id="UP000014923"/>
    </source>
</evidence>
<name>R7RPJ8_9CLOT</name>